<dbReference type="InterPro" id="IPR011995">
    <property type="entry name" value="OMPdecase_type-2"/>
</dbReference>
<evidence type="ECO:0000313" key="10">
    <source>
        <dbReference type="Proteomes" id="UP000218810"/>
    </source>
</evidence>
<dbReference type="GO" id="GO:0044205">
    <property type="term" value="P:'de novo' UMP biosynthetic process"/>
    <property type="evidence" value="ECO:0007669"/>
    <property type="project" value="UniProtKB-UniPathway"/>
</dbReference>
<dbReference type="InterPro" id="IPR001754">
    <property type="entry name" value="OMPdeCOase_dom"/>
</dbReference>
<evidence type="ECO:0000256" key="4">
    <source>
        <dbReference type="ARBA" id="ARBA00022975"/>
    </source>
</evidence>
<protein>
    <recommendedName>
        <fullName evidence="7">Orotidine-5'-phosphate decarboxylase</fullName>
        <ecNumber evidence="7">4.1.1.23</ecNumber>
    </recommendedName>
</protein>
<comment type="caution">
    <text evidence="9">The sequence shown here is derived from an EMBL/GenBank/DDBJ whole genome shotgun (WGS) entry which is preliminary data.</text>
</comment>
<dbReference type="InterPro" id="IPR013785">
    <property type="entry name" value="Aldolase_TIM"/>
</dbReference>
<sequence length="283" mass="28900">MTDGTSRVSFGARLHGAVRARGNLCVGIDPHPALLEAWGLGVDAAGLREFSRRSLEAFGDLVPAIKPQVAFFEEHGSAGFAVLEEVLASIVEAGALSIADAKRGDIGSTMAGYSRAWLAEGSPLACDALTVSPYLGVGSLEAAFDTASANDRGVFVLARTSNPEAGGLQGATGPSGTVAQMVVDEVGRRNAASETGTPGSFGVVVGATVADPPRLDALSGPVLMPGVGEQGGTSEDVRRIAGPALPHTLVNVSRHVLRSGPDVGAMRAVVRELAETYRFAGPD</sequence>
<evidence type="ECO:0000256" key="2">
    <source>
        <dbReference type="ARBA" id="ARBA00008847"/>
    </source>
</evidence>
<dbReference type="SUPFAM" id="SSF51366">
    <property type="entry name" value="Ribulose-phoshate binding barrel"/>
    <property type="match status" value="1"/>
</dbReference>
<dbReference type="Gene3D" id="3.20.20.70">
    <property type="entry name" value="Aldolase class I"/>
    <property type="match status" value="1"/>
</dbReference>
<dbReference type="InterPro" id="IPR011060">
    <property type="entry name" value="RibuloseP-bd_barrel"/>
</dbReference>
<dbReference type="EMBL" id="NTGA01000002">
    <property type="protein sequence ID" value="PAY24782.1"/>
    <property type="molecule type" value="Genomic_DNA"/>
</dbReference>
<dbReference type="NCBIfam" id="TIGR02127">
    <property type="entry name" value="pyrF_sub2"/>
    <property type="match status" value="1"/>
</dbReference>
<dbReference type="RefSeq" id="WP_017836843.1">
    <property type="nucleotide sequence ID" value="NZ_NTGA01000002.1"/>
</dbReference>
<keyword evidence="5" id="KW-0456">Lyase</keyword>
<accession>A0A2A2WU75</accession>
<evidence type="ECO:0000259" key="8">
    <source>
        <dbReference type="SMART" id="SM00934"/>
    </source>
</evidence>
<dbReference type="PANTHER" id="PTHR43375">
    <property type="entry name" value="OROTIDINE 5'-PHOSPHATE DECARBOXYLASE"/>
    <property type="match status" value="1"/>
</dbReference>
<dbReference type="Pfam" id="PF00215">
    <property type="entry name" value="OMPdecase"/>
    <property type="match status" value="1"/>
</dbReference>
<keyword evidence="3" id="KW-0210">Decarboxylase</keyword>
<comment type="catalytic activity">
    <reaction evidence="6">
        <text>orotidine 5'-phosphate + H(+) = UMP + CO2</text>
        <dbReference type="Rhea" id="RHEA:11596"/>
        <dbReference type="ChEBI" id="CHEBI:15378"/>
        <dbReference type="ChEBI" id="CHEBI:16526"/>
        <dbReference type="ChEBI" id="CHEBI:57538"/>
        <dbReference type="ChEBI" id="CHEBI:57865"/>
        <dbReference type="EC" id="4.1.1.23"/>
    </reaction>
</comment>
<evidence type="ECO:0000256" key="7">
    <source>
        <dbReference type="NCBIfam" id="TIGR02127"/>
    </source>
</evidence>
<evidence type="ECO:0000256" key="1">
    <source>
        <dbReference type="ARBA" id="ARBA00004861"/>
    </source>
</evidence>
<dbReference type="UniPathway" id="UPA00070">
    <property type="reaction ID" value="UER00120"/>
</dbReference>
<dbReference type="AlphaFoldDB" id="A0A2A2WU75"/>
<dbReference type="EC" id="4.1.1.23" evidence="7"/>
<feature type="domain" description="Orotidine 5'-phosphate decarboxylase" evidence="8">
    <location>
        <begin position="23"/>
        <end position="269"/>
    </location>
</feature>
<keyword evidence="4" id="KW-0665">Pyrimidine biosynthesis</keyword>
<dbReference type="SMART" id="SM00934">
    <property type="entry name" value="OMPdecase"/>
    <property type="match status" value="1"/>
</dbReference>
<dbReference type="Proteomes" id="UP000218810">
    <property type="component" value="Unassembled WGS sequence"/>
</dbReference>
<gene>
    <name evidence="9" type="primary">pyrF</name>
    <name evidence="9" type="ORF">CEY15_00965</name>
</gene>
<comment type="similarity">
    <text evidence="2">Belongs to the OMP decarboxylase family. Type 2 subfamily.</text>
</comment>
<evidence type="ECO:0000256" key="3">
    <source>
        <dbReference type="ARBA" id="ARBA00022793"/>
    </source>
</evidence>
<dbReference type="OrthoDB" id="9808470at2"/>
<evidence type="ECO:0000313" key="9">
    <source>
        <dbReference type="EMBL" id="PAY24782.1"/>
    </source>
</evidence>
<dbReference type="PANTHER" id="PTHR43375:SF1">
    <property type="entry name" value="OROTIDINE 5'-PHOSPHATE DECARBOXYLASE"/>
    <property type="match status" value="1"/>
</dbReference>
<evidence type="ECO:0000256" key="5">
    <source>
        <dbReference type="ARBA" id="ARBA00023239"/>
    </source>
</evidence>
<comment type="pathway">
    <text evidence="1">Pyrimidine metabolism; UMP biosynthesis via de novo pathway; UMP from orotate: step 2/2.</text>
</comment>
<dbReference type="GO" id="GO:0006207">
    <property type="term" value="P:'de novo' pyrimidine nucleobase biosynthetic process"/>
    <property type="evidence" value="ECO:0007669"/>
    <property type="project" value="InterPro"/>
</dbReference>
<dbReference type="CDD" id="cd04725">
    <property type="entry name" value="OMP_decarboxylase_like"/>
    <property type="match status" value="1"/>
</dbReference>
<organism evidence="9 10">
    <name type="scientific">Dietzia natronolimnaea</name>
    <dbReference type="NCBI Taxonomy" id="161920"/>
    <lineage>
        <taxon>Bacteria</taxon>
        <taxon>Bacillati</taxon>
        <taxon>Actinomycetota</taxon>
        <taxon>Actinomycetes</taxon>
        <taxon>Mycobacteriales</taxon>
        <taxon>Dietziaceae</taxon>
        <taxon>Dietzia</taxon>
    </lineage>
</organism>
<dbReference type="GO" id="GO:0004590">
    <property type="term" value="F:orotidine-5'-phosphate decarboxylase activity"/>
    <property type="evidence" value="ECO:0007669"/>
    <property type="project" value="UniProtKB-UniRule"/>
</dbReference>
<keyword evidence="10" id="KW-1185">Reference proteome</keyword>
<reference evidence="10" key="1">
    <citation type="submission" date="2017-09" db="EMBL/GenBank/DDBJ databases">
        <authorList>
            <person name="Zhang Y."/>
            <person name="Huang X."/>
            <person name="Liu J."/>
            <person name="Lu L."/>
            <person name="Peng K."/>
        </authorList>
    </citation>
    <scope>NUCLEOTIDE SEQUENCE [LARGE SCALE GENOMIC DNA]</scope>
    <source>
        <strain evidence="10">S-XJ-1</strain>
    </source>
</reference>
<name>A0A2A2WU75_9ACTN</name>
<proteinExistence type="inferred from homology"/>
<evidence type="ECO:0000256" key="6">
    <source>
        <dbReference type="ARBA" id="ARBA00049157"/>
    </source>
</evidence>